<proteinExistence type="predicted"/>
<reference evidence="2 3" key="1">
    <citation type="submission" date="2018-06" db="EMBL/GenBank/DDBJ databases">
        <authorList>
            <consortium name="Pathogen Informatics"/>
            <person name="Doyle S."/>
        </authorList>
    </citation>
    <scope>NUCLEOTIDE SEQUENCE [LARGE SCALE GENOMIC DNA]</scope>
    <source>
        <strain evidence="2 3">NCTC13532</strain>
    </source>
</reference>
<evidence type="ECO:0000313" key="3">
    <source>
        <dbReference type="Proteomes" id="UP000254282"/>
    </source>
</evidence>
<gene>
    <name evidence="2" type="ORF">NCTC13532_00770</name>
</gene>
<protein>
    <submittedName>
        <fullName evidence="2">Uncharacterized protein</fullName>
    </submittedName>
</protein>
<dbReference type="EMBL" id="UFVR01000004">
    <property type="protein sequence ID" value="SUX44346.1"/>
    <property type="molecule type" value="Genomic_DNA"/>
</dbReference>
<evidence type="ECO:0000313" key="2">
    <source>
        <dbReference type="EMBL" id="SUX44346.1"/>
    </source>
</evidence>
<keyword evidence="1" id="KW-0472">Membrane</keyword>
<keyword evidence="1" id="KW-0812">Transmembrane</keyword>
<accession>A0A381FCP4</accession>
<keyword evidence="1" id="KW-1133">Transmembrane helix</keyword>
<organism evidence="2 3">
    <name type="scientific">Chryseobacterium indoltheticum</name>
    <dbReference type="NCBI Taxonomy" id="254"/>
    <lineage>
        <taxon>Bacteria</taxon>
        <taxon>Pseudomonadati</taxon>
        <taxon>Bacteroidota</taxon>
        <taxon>Flavobacteriia</taxon>
        <taxon>Flavobacteriales</taxon>
        <taxon>Weeksellaceae</taxon>
        <taxon>Chryseobacterium group</taxon>
        <taxon>Chryseobacterium</taxon>
    </lineage>
</organism>
<feature type="transmembrane region" description="Helical" evidence="1">
    <location>
        <begin position="21"/>
        <end position="41"/>
    </location>
</feature>
<dbReference type="Proteomes" id="UP000254282">
    <property type="component" value="Unassembled WGS sequence"/>
</dbReference>
<sequence length="171" mass="19787">MVILGFNSRILIMKFNNRTRVRLLTVLFSSIICLLIAALFLNFNTEFKLTVLGSIIILLVFALFTNYTEFASNNDCLTIKKLSFYKFLSIRHSLEIPKIYIHDYVIYNTFFTYYLTLQIDKGSGGINDITISLWGFTDYEVISIAKIIESIKKENLEQDAKIMNILLQLSK</sequence>
<name>A0A381FCP4_9FLAO</name>
<dbReference type="AlphaFoldDB" id="A0A381FCP4"/>
<feature type="transmembrane region" description="Helical" evidence="1">
    <location>
        <begin position="47"/>
        <end position="64"/>
    </location>
</feature>
<evidence type="ECO:0000256" key="1">
    <source>
        <dbReference type="SAM" id="Phobius"/>
    </source>
</evidence>